<evidence type="ECO:0000256" key="1">
    <source>
        <dbReference type="ARBA" id="ARBA00022744"/>
    </source>
</evidence>
<dbReference type="OrthoDB" id="3564599at2759"/>
<evidence type="ECO:0000313" key="2">
    <source>
        <dbReference type="EMBL" id="ORX93635.1"/>
    </source>
</evidence>
<accession>A0A1Y1Y6W5</accession>
<dbReference type="Pfam" id="PF13885">
    <property type="entry name" value="Keratin_B2_2"/>
    <property type="match status" value="1"/>
</dbReference>
<protein>
    <submittedName>
        <fullName evidence="2">Uncharacterized protein</fullName>
    </submittedName>
</protein>
<dbReference type="AlphaFoldDB" id="A0A1Y1Y6W5"/>
<dbReference type="GO" id="GO:0045095">
    <property type="term" value="C:keratin filament"/>
    <property type="evidence" value="ECO:0007669"/>
    <property type="project" value="InterPro"/>
</dbReference>
<dbReference type="EMBL" id="MCFA01000333">
    <property type="protein sequence ID" value="ORX93635.1"/>
    <property type="molecule type" value="Genomic_DNA"/>
</dbReference>
<gene>
    <name evidence="2" type="ORF">BCR34DRAFT_235437</name>
</gene>
<dbReference type="InterPro" id="IPR002494">
    <property type="entry name" value="KAP"/>
</dbReference>
<sequence>MFDLSLSQLLSSRSLFVSEADFGLQELPFGLCLDSRSPVFIYFMVSLKEHYASVQICVTPFCLESYPEQSFYSSSARYKRCCPAAKTVDFTNCLCNTAQRVYNSAFRLQNWNFLSPYCWKEESNILPDNVELSCQGIAAQLLQDYRAAACESVACEPATCDSVACEPVACEPVACEPVACESVACESVACEPATCESVACESVACEPTPAGHSDKERNRRKRLINDACQSGKESHDGGSQPDSKRLCWELVSENLDRVDCPSNALNFFRWFSQLEATAQGFANQYWYIATCILLIHFECVVPKMKEKAKWTEMNQWMKDVGLGSDRQVLRRRRNEAMLVSTIIASVEKHVCPDKLLRTVFHNSMIQVIRSACRSTRALSDQVAYEISNAIASIKSSKLESQTGLDVLGLFKSVFPDVMDERICEAIGYKTIDSQPFSLTGGQDIETSSELRLNENMVDGLNCNQNITLGYGFPGDDIGAYGCVLDFPLSPLEQADIGEYGLDFSDCFSLGQADTFNSA</sequence>
<comment type="caution">
    <text evidence="2">The sequence shown here is derived from an EMBL/GenBank/DDBJ whole genome shotgun (WGS) entry which is preliminary data.</text>
</comment>
<dbReference type="GO" id="GO:0005829">
    <property type="term" value="C:cytosol"/>
    <property type="evidence" value="ECO:0007669"/>
    <property type="project" value="UniProtKB-ARBA"/>
</dbReference>
<name>A0A1Y1Y6W5_9PLEO</name>
<proteinExistence type="predicted"/>
<evidence type="ECO:0000313" key="3">
    <source>
        <dbReference type="Proteomes" id="UP000193144"/>
    </source>
</evidence>
<keyword evidence="1" id="KW-0416">Keratin</keyword>
<reference evidence="2 3" key="1">
    <citation type="submission" date="2016-07" db="EMBL/GenBank/DDBJ databases">
        <title>Pervasive Adenine N6-methylation of Active Genes in Fungi.</title>
        <authorList>
            <consortium name="DOE Joint Genome Institute"/>
            <person name="Mondo S.J."/>
            <person name="Dannebaum R.O."/>
            <person name="Kuo R.C."/>
            <person name="Labutti K."/>
            <person name="Haridas S."/>
            <person name="Kuo A."/>
            <person name="Salamov A."/>
            <person name="Ahrendt S.R."/>
            <person name="Lipzen A."/>
            <person name="Sullivan W."/>
            <person name="Andreopoulos W.B."/>
            <person name="Clum A."/>
            <person name="Lindquist E."/>
            <person name="Daum C."/>
            <person name="Ramamoorthy G.K."/>
            <person name="Gryganskyi A."/>
            <person name="Culley D."/>
            <person name="Magnuson J.K."/>
            <person name="James T.Y."/>
            <person name="O'Malley M.A."/>
            <person name="Stajich J.E."/>
            <person name="Spatafora J.W."/>
            <person name="Visel A."/>
            <person name="Grigoriev I.V."/>
        </authorList>
    </citation>
    <scope>NUCLEOTIDE SEQUENCE [LARGE SCALE GENOMIC DNA]</scope>
    <source>
        <strain evidence="2 3">CBS 115471</strain>
    </source>
</reference>
<dbReference type="Proteomes" id="UP000193144">
    <property type="component" value="Unassembled WGS sequence"/>
</dbReference>
<keyword evidence="3" id="KW-1185">Reference proteome</keyword>
<organism evidence="2 3">
    <name type="scientific">Clohesyomyces aquaticus</name>
    <dbReference type="NCBI Taxonomy" id="1231657"/>
    <lineage>
        <taxon>Eukaryota</taxon>
        <taxon>Fungi</taxon>
        <taxon>Dikarya</taxon>
        <taxon>Ascomycota</taxon>
        <taxon>Pezizomycotina</taxon>
        <taxon>Dothideomycetes</taxon>
        <taxon>Pleosporomycetidae</taxon>
        <taxon>Pleosporales</taxon>
        <taxon>Lindgomycetaceae</taxon>
        <taxon>Clohesyomyces</taxon>
    </lineage>
</organism>